<dbReference type="OrthoDB" id="4088176at2759"/>
<sequence>MGLFKSKKEESKSEQAPDAPPSYDQLQQAHNLEDTPQYSGSSEYPQEKSDNPGHENTGANPPYVNHQDTNYNVNYSQGGQGQGQGQGVYTIPPNDLYQVAPQQINIAYETTGQYTRPGYVEYLQNDPQRVASGNGPRPREAFGRQGAPLSKGNKNNESTGGGAFPGSSKTTYYNAANR</sequence>
<keyword evidence="3" id="KW-1185">Reference proteome</keyword>
<dbReference type="AlphaFoldDB" id="A0A1L0BB32"/>
<feature type="region of interest" description="Disordered" evidence="1">
    <location>
        <begin position="1"/>
        <end position="89"/>
    </location>
</feature>
<gene>
    <name evidence="2" type="ORF">SAMEA4029010_CIC11G00000003156</name>
</gene>
<organism evidence="2 3">
    <name type="scientific">Sungouiella intermedia</name>
    <dbReference type="NCBI Taxonomy" id="45354"/>
    <lineage>
        <taxon>Eukaryota</taxon>
        <taxon>Fungi</taxon>
        <taxon>Dikarya</taxon>
        <taxon>Ascomycota</taxon>
        <taxon>Saccharomycotina</taxon>
        <taxon>Pichiomycetes</taxon>
        <taxon>Metschnikowiaceae</taxon>
        <taxon>Sungouiella</taxon>
    </lineage>
</organism>
<accession>A0A1L0BB32</accession>
<evidence type="ECO:0000313" key="3">
    <source>
        <dbReference type="Proteomes" id="UP000182334"/>
    </source>
</evidence>
<proteinExistence type="predicted"/>
<reference evidence="2 3" key="1">
    <citation type="submission" date="2016-10" db="EMBL/GenBank/DDBJ databases">
        <authorList>
            <person name="de Groot N.N."/>
        </authorList>
    </citation>
    <scope>NUCLEOTIDE SEQUENCE [LARGE SCALE GENOMIC DNA]</scope>
    <source>
        <strain evidence="2 3">CBS 141442</strain>
    </source>
</reference>
<protein>
    <submittedName>
        <fullName evidence="2">CIC11C00000003156</fullName>
    </submittedName>
</protein>
<feature type="region of interest" description="Disordered" evidence="1">
    <location>
        <begin position="127"/>
        <end position="178"/>
    </location>
</feature>
<evidence type="ECO:0000313" key="2">
    <source>
        <dbReference type="EMBL" id="SGZ47879.1"/>
    </source>
</evidence>
<evidence type="ECO:0000256" key="1">
    <source>
        <dbReference type="SAM" id="MobiDB-lite"/>
    </source>
</evidence>
<dbReference type="Proteomes" id="UP000182334">
    <property type="component" value="Chromosome I"/>
</dbReference>
<dbReference type="EMBL" id="LT635756">
    <property type="protein sequence ID" value="SGZ47879.1"/>
    <property type="molecule type" value="Genomic_DNA"/>
</dbReference>
<feature type="compositionally biased region" description="Polar residues" evidence="1">
    <location>
        <begin position="24"/>
        <end position="44"/>
    </location>
</feature>
<feature type="compositionally biased region" description="Polar residues" evidence="1">
    <location>
        <begin position="66"/>
        <end position="76"/>
    </location>
</feature>
<feature type="compositionally biased region" description="Basic and acidic residues" evidence="1">
    <location>
        <begin position="1"/>
        <end position="15"/>
    </location>
</feature>
<name>A0A1L0BB32_9ASCO</name>
<feature type="compositionally biased region" description="Polar residues" evidence="1">
    <location>
        <begin position="167"/>
        <end position="178"/>
    </location>
</feature>